<comment type="similarity">
    <text evidence="2">Belongs to the RLP family.</text>
</comment>
<evidence type="ECO:0000256" key="8">
    <source>
        <dbReference type="ARBA" id="ARBA00022989"/>
    </source>
</evidence>
<evidence type="ECO:0000256" key="1">
    <source>
        <dbReference type="ARBA" id="ARBA00004251"/>
    </source>
</evidence>
<keyword evidence="10" id="KW-0675">Receptor</keyword>
<evidence type="ECO:0000256" key="2">
    <source>
        <dbReference type="ARBA" id="ARBA00009592"/>
    </source>
</evidence>
<evidence type="ECO:0000256" key="12">
    <source>
        <dbReference type="SAM" id="MobiDB-lite"/>
    </source>
</evidence>
<dbReference type="PANTHER" id="PTHR48061">
    <property type="entry name" value="LEUCINE-RICH REPEAT RECEPTOR PROTEIN KINASE EMS1-LIKE-RELATED"/>
    <property type="match status" value="1"/>
</dbReference>
<dbReference type="InterPro" id="IPR001611">
    <property type="entry name" value="Leu-rich_rpt"/>
</dbReference>
<keyword evidence="7" id="KW-0677">Repeat</keyword>
<evidence type="ECO:0000256" key="7">
    <source>
        <dbReference type="ARBA" id="ARBA00022737"/>
    </source>
</evidence>
<dbReference type="SMART" id="SM00369">
    <property type="entry name" value="LRR_TYP"/>
    <property type="match status" value="11"/>
</dbReference>
<accession>A0ABM3H374</accession>
<feature type="domain" description="Leucine-rich repeat-containing N-terminal plant-type" evidence="15">
    <location>
        <begin position="31"/>
        <end position="84"/>
    </location>
</feature>
<proteinExistence type="inferred from homology"/>
<gene>
    <name evidence="17" type="primary">LOC115732575</name>
</gene>
<dbReference type="Pfam" id="PF00560">
    <property type="entry name" value="LRR_1"/>
    <property type="match status" value="11"/>
</dbReference>
<feature type="chain" id="PRO_5045196600" evidence="14">
    <location>
        <begin position="22"/>
        <end position="1041"/>
    </location>
</feature>
<evidence type="ECO:0000256" key="10">
    <source>
        <dbReference type="ARBA" id="ARBA00023170"/>
    </source>
</evidence>
<dbReference type="PRINTS" id="PR00019">
    <property type="entry name" value="LEURICHRPT"/>
</dbReference>
<keyword evidence="9 13" id="KW-0472">Membrane</keyword>
<evidence type="ECO:0000256" key="4">
    <source>
        <dbReference type="ARBA" id="ARBA00022614"/>
    </source>
</evidence>
<comment type="subcellular location">
    <subcellularLocation>
        <location evidence="1">Cell membrane</location>
        <topology evidence="1">Single-pass type I membrane protein</topology>
    </subcellularLocation>
</comment>
<dbReference type="PANTHER" id="PTHR48061:SF46">
    <property type="entry name" value="LEUCINE-RICH REPEAT-CONTAINING N-TERMINAL PLANT-TYPE DOMAIN-CONTAINING PROTEIN"/>
    <property type="match status" value="1"/>
</dbReference>
<dbReference type="InterPro" id="IPR032675">
    <property type="entry name" value="LRR_dom_sf"/>
</dbReference>
<protein>
    <submittedName>
        <fullName evidence="17">Receptor-like protein Cf-9</fullName>
    </submittedName>
</protein>
<evidence type="ECO:0000256" key="5">
    <source>
        <dbReference type="ARBA" id="ARBA00022692"/>
    </source>
</evidence>
<reference evidence="17" key="2">
    <citation type="submission" date="2025-08" db="UniProtKB">
        <authorList>
            <consortium name="RefSeq"/>
        </authorList>
    </citation>
    <scope>IDENTIFICATION</scope>
    <source>
        <tissue evidence="17">Leaf</tissue>
    </source>
</reference>
<reference evidence="16" key="1">
    <citation type="submission" date="2025-05" db="UniProtKB">
        <authorList>
            <consortium name="RefSeq"/>
        </authorList>
    </citation>
    <scope>NUCLEOTIDE SEQUENCE [LARGE SCALE GENOMIC DNA]</scope>
</reference>
<dbReference type="InterPro" id="IPR013210">
    <property type="entry name" value="LRR_N_plant-typ"/>
</dbReference>
<dbReference type="SUPFAM" id="SSF52047">
    <property type="entry name" value="RNI-like"/>
    <property type="match status" value="2"/>
</dbReference>
<keyword evidence="16" id="KW-1185">Reference proteome</keyword>
<dbReference type="InterPro" id="IPR046956">
    <property type="entry name" value="RLP23-like"/>
</dbReference>
<dbReference type="Pfam" id="PF08263">
    <property type="entry name" value="LRRNT_2"/>
    <property type="match status" value="1"/>
</dbReference>
<feature type="transmembrane region" description="Helical" evidence="13">
    <location>
        <begin position="987"/>
        <end position="1005"/>
    </location>
</feature>
<name>A0ABM3H374_9MYRT</name>
<dbReference type="InterPro" id="IPR003591">
    <property type="entry name" value="Leu-rich_rpt_typical-subtyp"/>
</dbReference>
<evidence type="ECO:0000256" key="13">
    <source>
        <dbReference type="SAM" id="Phobius"/>
    </source>
</evidence>
<dbReference type="Proteomes" id="UP000827889">
    <property type="component" value="Chromosome 2"/>
</dbReference>
<keyword evidence="3" id="KW-1003">Cell membrane</keyword>
<dbReference type="RefSeq" id="XP_048131060.1">
    <property type="nucleotide sequence ID" value="XM_048275103.1"/>
</dbReference>
<feature type="signal peptide" evidence="14">
    <location>
        <begin position="1"/>
        <end position="21"/>
    </location>
</feature>
<evidence type="ECO:0000256" key="9">
    <source>
        <dbReference type="ARBA" id="ARBA00023136"/>
    </source>
</evidence>
<evidence type="ECO:0000256" key="14">
    <source>
        <dbReference type="SAM" id="SignalP"/>
    </source>
</evidence>
<evidence type="ECO:0000313" key="17">
    <source>
        <dbReference type="RefSeq" id="XP_048131060.1"/>
    </source>
</evidence>
<sequence length="1041" mass="115426">MGCHQILLRLLWFLFFLHSSSLPFASPLCPPDQHDALLLFKNSFVLDLMASANCDWYGPVVSYPKTNSWNKSVDCCSWDGVTCDGVTGNVIGLDLACSRLRGPLHSNSSLFLLRHLQNLNLFCNNFTGSGIPPNLSAFAELTHLNLSLSSFAGAVPREIARLSKLVSLDLSYNDAHSSSSLSLENPVFKMLAQNLTALRKLVLDGVDMSMVSPKHFANLSSSLTYLSASGCSLGGVLFPDTIFRLPSLIHLDLSFNEDMPGILPTSNWTGPLEHLFLEFTNFSGEIPDSIGNMESLTILALSDCGFTGHIPSSMRNLKQLQALDLSGNNFSGVVEFENFENFKYLRVLAVSLELNLIYDAPKYTFPKLEVLWLRSCNLTKFPYFLSSFKRLMWLDLSSNRISGEIPRWFWGISHDTLELLDLSNNLLEGGVPQLHWKRLSSISLENNAFQGPLPMPPSSTSTFTAHNNNFTGEIPSLICQLNSLQLLDFSNNSLSGNIPSCLGNITNLEILVLSNNKLQGPLPRSLVKCVKLLFLVLDHNEFSDIFPHWLEAPQLQNLDLQSNRFHGRINLTTLGLSFTALQYLVISNNNFIGRLPTELFSNTSLAVIDLSNNEFGGPIPLPSPVTFYYSIANNKLTGKIPSLICNATKLEIIDLSNNNLTGSLPRCLTTFSIDPSVLNLRMNSLRGTIPHSFSSRSSLTTLDLSRNLFEGTLPRSLVKCRNPEVLDLGDNRIEDTFPRWLGTLPKLKVLVLKSNNLKDLVDIPMGAHLFPKLHILDLSNNNFSGLLPTNLITNLKGMMTDENGQDESLYMTRSFGSVSYENSVTVMMKGLEIELVKILTFLTIIDLSHNSFQGDIPEVIGHLHSLVGLNLSHNHLIGFIPPTRGNLIDLEWLDLSSNKLRGAIPRNLGDLASLGYLNLSKNQLTGRIPQDKQLGTFPSDSFNENPGLCGAPLPKACPGDAQSHPPASSSTSDRKGQESWFEQKTVWVGYASGIMIGISIAYIAFEIEKPKWLMRGVRMLERRAAEWTEKPKRKAIKFHGQ</sequence>
<keyword evidence="5 13" id="KW-0812">Transmembrane</keyword>
<evidence type="ECO:0000259" key="15">
    <source>
        <dbReference type="Pfam" id="PF08263"/>
    </source>
</evidence>
<dbReference type="Gene3D" id="3.80.10.10">
    <property type="entry name" value="Ribonuclease Inhibitor"/>
    <property type="match status" value="5"/>
</dbReference>
<evidence type="ECO:0000256" key="11">
    <source>
        <dbReference type="ARBA" id="ARBA00023180"/>
    </source>
</evidence>
<dbReference type="Pfam" id="PF13855">
    <property type="entry name" value="LRR_8"/>
    <property type="match status" value="1"/>
</dbReference>
<dbReference type="SUPFAM" id="SSF52058">
    <property type="entry name" value="L domain-like"/>
    <property type="match status" value="1"/>
</dbReference>
<dbReference type="GeneID" id="115732575"/>
<evidence type="ECO:0000256" key="6">
    <source>
        <dbReference type="ARBA" id="ARBA00022729"/>
    </source>
</evidence>
<keyword evidence="11" id="KW-0325">Glycoprotein</keyword>
<keyword evidence="6 14" id="KW-0732">Signal</keyword>
<evidence type="ECO:0000313" key="16">
    <source>
        <dbReference type="Proteomes" id="UP000827889"/>
    </source>
</evidence>
<keyword evidence="4" id="KW-0433">Leucine-rich repeat</keyword>
<keyword evidence="8 13" id="KW-1133">Transmembrane helix</keyword>
<evidence type="ECO:0000256" key="3">
    <source>
        <dbReference type="ARBA" id="ARBA00022475"/>
    </source>
</evidence>
<organism evidence="16 17">
    <name type="scientific">Rhodamnia argentea</name>
    <dbReference type="NCBI Taxonomy" id="178133"/>
    <lineage>
        <taxon>Eukaryota</taxon>
        <taxon>Viridiplantae</taxon>
        <taxon>Streptophyta</taxon>
        <taxon>Embryophyta</taxon>
        <taxon>Tracheophyta</taxon>
        <taxon>Spermatophyta</taxon>
        <taxon>Magnoliopsida</taxon>
        <taxon>eudicotyledons</taxon>
        <taxon>Gunneridae</taxon>
        <taxon>Pentapetalae</taxon>
        <taxon>rosids</taxon>
        <taxon>malvids</taxon>
        <taxon>Myrtales</taxon>
        <taxon>Myrtaceae</taxon>
        <taxon>Myrtoideae</taxon>
        <taxon>Myrteae</taxon>
        <taxon>Australasian group</taxon>
        <taxon>Rhodamnia</taxon>
    </lineage>
</organism>
<feature type="region of interest" description="Disordered" evidence="12">
    <location>
        <begin position="953"/>
        <end position="977"/>
    </location>
</feature>